<evidence type="ECO:0000256" key="2">
    <source>
        <dbReference type="ARBA" id="ARBA00010989"/>
    </source>
</evidence>
<reference evidence="8" key="1">
    <citation type="journal article" date="2011" name="Genome Biol.">
        <title>Comparative genomics of the social amoebae Dictyostelium discoideum and Dictyostelium purpureum.</title>
        <authorList>
            <consortium name="US DOE Joint Genome Institute (JGI-PGF)"/>
            <person name="Sucgang R."/>
            <person name="Kuo A."/>
            <person name="Tian X."/>
            <person name="Salerno W."/>
            <person name="Parikh A."/>
            <person name="Feasley C.L."/>
            <person name="Dalin E."/>
            <person name="Tu H."/>
            <person name="Huang E."/>
            <person name="Barry K."/>
            <person name="Lindquist E."/>
            <person name="Shapiro H."/>
            <person name="Bruce D."/>
            <person name="Schmutz J."/>
            <person name="Salamov A."/>
            <person name="Fey P."/>
            <person name="Gaudet P."/>
            <person name="Anjard C."/>
            <person name="Babu M.M."/>
            <person name="Basu S."/>
            <person name="Bushmanova Y."/>
            <person name="van der Wel H."/>
            <person name="Katoh-Kurasawa M."/>
            <person name="Dinh C."/>
            <person name="Coutinho P.M."/>
            <person name="Saito T."/>
            <person name="Elias M."/>
            <person name="Schaap P."/>
            <person name="Kay R.R."/>
            <person name="Henrissat B."/>
            <person name="Eichinger L."/>
            <person name="Rivero F."/>
            <person name="Putnam N.H."/>
            <person name="West C.M."/>
            <person name="Loomis W.F."/>
            <person name="Chisholm R.L."/>
            <person name="Shaulsky G."/>
            <person name="Strassmann J.E."/>
            <person name="Queller D.C."/>
            <person name="Kuspa A."/>
            <person name="Grigoriev I.V."/>
        </authorList>
    </citation>
    <scope>NUCLEOTIDE SEQUENCE [LARGE SCALE GENOMIC DNA]</scope>
    <source>
        <strain evidence="8">QSDP1</strain>
    </source>
</reference>
<organism evidence="7 8">
    <name type="scientific">Dictyostelium purpureum</name>
    <name type="common">Slime mold</name>
    <dbReference type="NCBI Taxonomy" id="5786"/>
    <lineage>
        <taxon>Eukaryota</taxon>
        <taxon>Amoebozoa</taxon>
        <taxon>Evosea</taxon>
        <taxon>Eumycetozoa</taxon>
        <taxon>Dictyostelia</taxon>
        <taxon>Dictyosteliales</taxon>
        <taxon>Dictyosteliaceae</taxon>
        <taxon>Dictyostelium</taxon>
    </lineage>
</organism>
<comment type="similarity">
    <text evidence="2">Belongs to the MSOX/MTOX family.</text>
</comment>
<dbReference type="OMA" id="WPMLWAH"/>
<evidence type="ECO:0000259" key="6">
    <source>
        <dbReference type="Pfam" id="PF01266"/>
    </source>
</evidence>
<gene>
    <name evidence="7" type="ORF">DICPUDRAFT_97844</name>
</gene>
<evidence type="ECO:0000313" key="7">
    <source>
        <dbReference type="EMBL" id="EGC35616.1"/>
    </source>
</evidence>
<dbReference type="Pfam" id="PF01266">
    <property type="entry name" value="DAO"/>
    <property type="match status" value="1"/>
</dbReference>
<keyword evidence="8" id="KW-1185">Reference proteome</keyword>
<evidence type="ECO:0000256" key="4">
    <source>
        <dbReference type="ARBA" id="ARBA00022827"/>
    </source>
</evidence>
<keyword evidence="4" id="KW-0274">FAD</keyword>
<proteinExistence type="inferred from homology"/>
<dbReference type="SUPFAM" id="SSF51905">
    <property type="entry name" value="FAD/NAD(P)-binding domain"/>
    <property type="match status" value="1"/>
</dbReference>
<dbReference type="Gene3D" id="3.50.50.60">
    <property type="entry name" value="FAD/NAD(P)-binding domain"/>
    <property type="match status" value="1"/>
</dbReference>
<protein>
    <recommendedName>
        <fullName evidence="6">FAD dependent oxidoreductase domain-containing protein</fullName>
    </recommendedName>
</protein>
<dbReference type="RefSeq" id="XP_003287853.1">
    <property type="nucleotide sequence ID" value="XM_003287805.1"/>
</dbReference>
<dbReference type="Proteomes" id="UP000001064">
    <property type="component" value="Unassembled WGS sequence"/>
</dbReference>
<dbReference type="PANTHER" id="PTHR10961:SF7">
    <property type="entry name" value="FAD DEPENDENT OXIDOREDUCTASE DOMAIN-CONTAINING PROTEIN"/>
    <property type="match status" value="1"/>
</dbReference>
<dbReference type="VEuPathDB" id="AmoebaDB:DICPUDRAFT_97844"/>
<dbReference type="AlphaFoldDB" id="F0ZKB6"/>
<name>F0ZKB6_DICPU</name>
<dbReference type="InterPro" id="IPR006076">
    <property type="entry name" value="FAD-dep_OxRdtase"/>
</dbReference>
<dbReference type="InterPro" id="IPR036188">
    <property type="entry name" value="FAD/NAD-bd_sf"/>
</dbReference>
<dbReference type="GO" id="GO:0008115">
    <property type="term" value="F:sarcosine oxidase activity"/>
    <property type="evidence" value="ECO:0000318"/>
    <property type="project" value="GO_Central"/>
</dbReference>
<comment type="cofactor">
    <cofactor evidence="1">
        <name>FAD</name>
        <dbReference type="ChEBI" id="CHEBI:57692"/>
    </cofactor>
</comment>
<dbReference type="InParanoid" id="F0ZKB6"/>
<accession>F0ZKB6</accession>
<dbReference type="STRING" id="5786.F0ZKB6"/>
<dbReference type="InterPro" id="IPR045170">
    <property type="entry name" value="MTOX"/>
</dbReference>
<dbReference type="OrthoDB" id="424974at2759"/>
<keyword evidence="3" id="KW-0285">Flavoprotein</keyword>
<dbReference type="KEGG" id="dpp:DICPUDRAFT_97844"/>
<dbReference type="GO" id="GO:0050660">
    <property type="term" value="F:flavin adenine dinucleotide binding"/>
    <property type="evidence" value="ECO:0007669"/>
    <property type="project" value="InterPro"/>
</dbReference>
<evidence type="ECO:0000256" key="3">
    <source>
        <dbReference type="ARBA" id="ARBA00022630"/>
    </source>
</evidence>
<sequence>MNSDQSSAKRRIQNIQSHIVAGAKKESNKSSSNDLYDCIVVGGGIIGSSACYQIAKDGLKVLMLEQFKQSHDYGSSHGDGRIIRFSYPETVYIELAKLAYPFWNDIEKESNTKLLHTTGGLDFGTKDHQALLDLIDSYKRHNIPYEILNKKDAEVRFPQFEFKEDDLIIFQKDSGVLYATKAVNSMYALAKRFGATVKDSKKVLRIKVESRDLITVLCEDQSVYKTKKIVLACGGWTNELLYRSQLDLTLPVEITQEKVFYWVPKENEKASSIDFTQYKNPVSIYYDKEEIFYSLPQIDIRGVKIGYHHSGSVLHKMADNHDNKPVYNENSLNKLKKFVKNYMPNLNNEKEFHSVTCHYTNTPDWHFIIDKHPRFSNIVIASTCSGHGFKFAPAIGKLLCFLVRDKEIPFPTDEFLLNRFKNKGFVKRISA</sequence>
<evidence type="ECO:0000313" key="8">
    <source>
        <dbReference type="Proteomes" id="UP000001064"/>
    </source>
</evidence>
<dbReference type="PANTHER" id="PTHR10961">
    <property type="entry name" value="PEROXISOMAL SARCOSINE OXIDASE"/>
    <property type="match status" value="1"/>
</dbReference>
<dbReference type="GeneID" id="10501130"/>
<evidence type="ECO:0000256" key="1">
    <source>
        <dbReference type="ARBA" id="ARBA00001974"/>
    </source>
</evidence>
<dbReference type="NCBIfam" id="NF008425">
    <property type="entry name" value="PRK11259.1"/>
    <property type="match status" value="1"/>
</dbReference>
<feature type="domain" description="FAD dependent oxidoreductase" evidence="6">
    <location>
        <begin position="37"/>
        <end position="400"/>
    </location>
</feature>
<dbReference type="EMBL" id="GL871054">
    <property type="protein sequence ID" value="EGC35616.1"/>
    <property type="molecule type" value="Genomic_DNA"/>
</dbReference>
<dbReference type="SUPFAM" id="SSF54373">
    <property type="entry name" value="FAD-linked reductases, C-terminal domain"/>
    <property type="match status" value="1"/>
</dbReference>
<keyword evidence="5" id="KW-0560">Oxidoreductase</keyword>
<dbReference type="FunCoup" id="F0ZKB6">
    <property type="interactions" value="16"/>
</dbReference>
<evidence type="ECO:0000256" key="5">
    <source>
        <dbReference type="ARBA" id="ARBA00023002"/>
    </source>
</evidence>
<dbReference type="Gene3D" id="3.30.9.10">
    <property type="entry name" value="D-Amino Acid Oxidase, subunit A, domain 2"/>
    <property type="match status" value="1"/>
</dbReference>
<dbReference type="eggNOG" id="KOG2820">
    <property type="taxonomic scope" value="Eukaryota"/>
</dbReference>